<evidence type="ECO:0000256" key="1">
    <source>
        <dbReference type="SAM" id="MobiDB-lite"/>
    </source>
</evidence>
<reference evidence="3 4" key="1">
    <citation type="submission" date="2023-04" db="EMBL/GenBank/DDBJ databases">
        <title>Genome of Basidiobolus ranarum AG-B5.</title>
        <authorList>
            <person name="Stajich J.E."/>
            <person name="Carter-House D."/>
            <person name="Gryganskyi A."/>
        </authorList>
    </citation>
    <scope>NUCLEOTIDE SEQUENCE [LARGE SCALE GENOMIC DNA]</scope>
    <source>
        <strain evidence="3 4">AG-B5</strain>
    </source>
</reference>
<feature type="compositionally biased region" description="Polar residues" evidence="1">
    <location>
        <begin position="94"/>
        <end position="108"/>
    </location>
</feature>
<dbReference type="Proteomes" id="UP001479436">
    <property type="component" value="Unassembled WGS sequence"/>
</dbReference>
<feature type="region of interest" description="Disordered" evidence="1">
    <location>
        <begin position="94"/>
        <end position="122"/>
    </location>
</feature>
<evidence type="ECO:0000259" key="2">
    <source>
        <dbReference type="Pfam" id="PF01172"/>
    </source>
</evidence>
<dbReference type="EMBL" id="JASJQH010000310">
    <property type="protein sequence ID" value="KAK9765148.1"/>
    <property type="molecule type" value="Genomic_DNA"/>
</dbReference>
<protein>
    <recommendedName>
        <fullName evidence="2">Ribosome maturation protein SDO1/SBDS N-terminal domain-containing protein</fullName>
    </recommendedName>
</protein>
<dbReference type="SUPFAM" id="SSF89895">
    <property type="entry name" value="FYSH domain"/>
    <property type="match status" value="1"/>
</dbReference>
<accession>A0ABR2WUE8</accession>
<dbReference type="PANTHER" id="PTHR10927">
    <property type="entry name" value="RIBOSOME MATURATION PROTEIN SBDS"/>
    <property type="match status" value="1"/>
</dbReference>
<keyword evidence="4" id="KW-1185">Reference proteome</keyword>
<evidence type="ECO:0000313" key="3">
    <source>
        <dbReference type="EMBL" id="KAK9765148.1"/>
    </source>
</evidence>
<gene>
    <name evidence="3" type="ORF">K7432_006758</name>
</gene>
<dbReference type="Gene3D" id="3.30.1250.10">
    <property type="entry name" value="Ribosome maturation protein SBDS, N-terminal domain"/>
    <property type="match status" value="1"/>
</dbReference>
<name>A0ABR2WUE8_9FUNG</name>
<sequence>MAATQQVVFTDKEKSDSEFSIYINPDVYTQWKSDKSISMTEVVQSFNIYITRNGGNTGIVEAPSNQELETVFGTSNETTVVEYILNHGVTKGNSGISTSGEEFNQSRGSGAATGDANINVHN</sequence>
<evidence type="ECO:0000313" key="4">
    <source>
        <dbReference type="Proteomes" id="UP001479436"/>
    </source>
</evidence>
<dbReference type="InterPro" id="IPR019783">
    <property type="entry name" value="SDO1/SBDS_N"/>
</dbReference>
<comment type="caution">
    <text evidence="3">The sequence shown here is derived from an EMBL/GenBank/DDBJ whole genome shotgun (WGS) entry which is preliminary data.</text>
</comment>
<organism evidence="3 4">
    <name type="scientific">Basidiobolus ranarum</name>
    <dbReference type="NCBI Taxonomy" id="34480"/>
    <lineage>
        <taxon>Eukaryota</taxon>
        <taxon>Fungi</taxon>
        <taxon>Fungi incertae sedis</taxon>
        <taxon>Zoopagomycota</taxon>
        <taxon>Entomophthoromycotina</taxon>
        <taxon>Basidiobolomycetes</taxon>
        <taxon>Basidiobolales</taxon>
        <taxon>Basidiobolaceae</taxon>
        <taxon>Basidiobolus</taxon>
    </lineage>
</organism>
<dbReference type="InterPro" id="IPR039100">
    <property type="entry name" value="Sdo1/SBDS-like"/>
</dbReference>
<dbReference type="PANTHER" id="PTHR10927:SF2">
    <property type="entry name" value="RESTRICTION OF TELOMERE CAPPING PROTEIN 3"/>
    <property type="match status" value="1"/>
</dbReference>
<dbReference type="InterPro" id="IPR036786">
    <property type="entry name" value="Ribosome_mat_SBDS_N_sf"/>
</dbReference>
<proteinExistence type="predicted"/>
<dbReference type="Pfam" id="PF01172">
    <property type="entry name" value="SBDS_N"/>
    <property type="match status" value="1"/>
</dbReference>
<feature type="domain" description="Ribosome maturation protein SDO1/SBDS N-terminal" evidence="2">
    <location>
        <begin position="6"/>
        <end position="91"/>
    </location>
</feature>